<evidence type="ECO:0000259" key="2">
    <source>
        <dbReference type="Pfam" id="PF00291"/>
    </source>
</evidence>
<protein>
    <recommendedName>
        <fullName evidence="2">Tryptophan synthase beta chain-like PALP domain-containing protein</fullName>
    </recommendedName>
</protein>
<dbReference type="InterPro" id="IPR001216">
    <property type="entry name" value="P-phosphate_BS"/>
</dbReference>
<dbReference type="InterPro" id="IPR036052">
    <property type="entry name" value="TrpB-like_PALP_sf"/>
</dbReference>
<sequence length="290" mass="31834">MESFAANRSDAPSRCTYILHGDQTKCLDHLTFEQKSHRQDAGIQCNVLTKLEYMDPGGSIKDRIGLCMIEQAERNGSLKSNDTIIESTAGNTGVGLVSVCAIDVPRALGAEIVRTPTIAPFDLHESDIAVAHRSKSNIPNSHILDQYRHSYNSIAHYDTTAEEIFQACNRGTLSDLSRKLKEKCPNCIVIGGVNVDGSLLAQPEAMNSIGSTFYKKSTDRWYKSSEKTSFQCARKSIKAEGILCSGWSGAAMACALQACKDFQLTENQNCVVISRISSEAIFKNFNRLSH</sequence>
<dbReference type="Pfam" id="PF00291">
    <property type="entry name" value="PALP"/>
    <property type="match status" value="1"/>
</dbReference>
<evidence type="ECO:0000313" key="4">
    <source>
        <dbReference type="Proteomes" id="UP000663828"/>
    </source>
</evidence>
<name>A0A813PWC7_ADIRI</name>
<dbReference type="SUPFAM" id="SSF53686">
    <property type="entry name" value="Tryptophan synthase beta subunit-like PLP-dependent enzymes"/>
    <property type="match status" value="1"/>
</dbReference>
<organism evidence="3 4">
    <name type="scientific">Adineta ricciae</name>
    <name type="common">Rotifer</name>
    <dbReference type="NCBI Taxonomy" id="249248"/>
    <lineage>
        <taxon>Eukaryota</taxon>
        <taxon>Metazoa</taxon>
        <taxon>Spiralia</taxon>
        <taxon>Gnathifera</taxon>
        <taxon>Rotifera</taxon>
        <taxon>Eurotatoria</taxon>
        <taxon>Bdelloidea</taxon>
        <taxon>Adinetida</taxon>
        <taxon>Adinetidae</taxon>
        <taxon>Adineta</taxon>
    </lineage>
</organism>
<dbReference type="EMBL" id="CAJNOR010000023">
    <property type="protein sequence ID" value="CAF0758765.1"/>
    <property type="molecule type" value="Genomic_DNA"/>
</dbReference>
<dbReference type="InterPro" id="IPR050214">
    <property type="entry name" value="Cys_Synth/Cystath_Beta-Synth"/>
</dbReference>
<gene>
    <name evidence="3" type="ORF">XAT740_LOCUS821</name>
</gene>
<dbReference type="Gene3D" id="3.40.50.1100">
    <property type="match status" value="2"/>
</dbReference>
<dbReference type="Proteomes" id="UP000663828">
    <property type="component" value="Unassembled WGS sequence"/>
</dbReference>
<comment type="caution">
    <text evidence="3">The sequence shown here is derived from an EMBL/GenBank/DDBJ whole genome shotgun (WGS) entry which is preliminary data.</text>
</comment>
<dbReference type="PANTHER" id="PTHR10314">
    <property type="entry name" value="CYSTATHIONINE BETA-SYNTHASE"/>
    <property type="match status" value="1"/>
</dbReference>
<comment type="cofactor">
    <cofactor evidence="1">
        <name>pyridoxal 5'-phosphate</name>
        <dbReference type="ChEBI" id="CHEBI:597326"/>
    </cofactor>
</comment>
<feature type="domain" description="Tryptophan synthase beta chain-like PALP" evidence="2">
    <location>
        <begin position="35"/>
        <end position="101"/>
    </location>
</feature>
<dbReference type="InterPro" id="IPR001926">
    <property type="entry name" value="TrpB-like_PALP"/>
</dbReference>
<reference evidence="3" key="1">
    <citation type="submission" date="2021-02" db="EMBL/GenBank/DDBJ databases">
        <authorList>
            <person name="Nowell W R."/>
        </authorList>
    </citation>
    <scope>NUCLEOTIDE SEQUENCE</scope>
</reference>
<proteinExistence type="predicted"/>
<evidence type="ECO:0000256" key="1">
    <source>
        <dbReference type="ARBA" id="ARBA00001933"/>
    </source>
</evidence>
<dbReference type="GO" id="GO:0006535">
    <property type="term" value="P:cysteine biosynthetic process from serine"/>
    <property type="evidence" value="ECO:0007669"/>
    <property type="project" value="InterPro"/>
</dbReference>
<accession>A0A813PWC7</accession>
<keyword evidence="4" id="KW-1185">Reference proteome</keyword>
<dbReference type="AlphaFoldDB" id="A0A813PWC7"/>
<evidence type="ECO:0000313" key="3">
    <source>
        <dbReference type="EMBL" id="CAF0758765.1"/>
    </source>
</evidence>
<dbReference type="PROSITE" id="PS00901">
    <property type="entry name" value="CYS_SYNTHASE"/>
    <property type="match status" value="1"/>
</dbReference>